<dbReference type="Pfam" id="PF13469">
    <property type="entry name" value="Sulfotransfer_3"/>
    <property type="match status" value="1"/>
</dbReference>
<dbReference type="PANTHER" id="PTHR10605:SF56">
    <property type="entry name" value="BIFUNCTIONAL HEPARAN SULFATE N-DEACETYLASE_N-SULFOTRANSFERASE"/>
    <property type="match status" value="1"/>
</dbReference>
<gene>
    <name evidence="3" type="ORF">M8330_06520</name>
</gene>
<dbReference type="RefSeq" id="WP_250826657.1">
    <property type="nucleotide sequence ID" value="NZ_JAMOIL010000007.1"/>
</dbReference>
<comment type="caution">
    <text evidence="3">The sequence shown here is derived from an EMBL/GenBank/DDBJ whole genome shotgun (WGS) entry which is preliminary data.</text>
</comment>
<feature type="compositionally biased region" description="Polar residues" evidence="2">
    <location>
        <begin position="1"/>
        <end position="13"/>
    </location>
</feature>
<dbReference type="InterPro" id="IPR027417">
    <property type="entry name" value="P-loop_NTPase"/>
</dbReference>
<keyword evidence="4" id="KW-1185">Reference proteome</keyword>
<protein>
    <submittedName>
        <fullName evidence="3">Sulfotransferase</fullName>
    </submittedName>
</protein>
<feature type="compositionally biased region" description="Basic and acidic residues" evidence="2">
    <location>
        <begin position="14"/>
        <end position="23"/>
    </location>
</feature>
<evidence type="ECO:0000256" key="1">
    <source>
        <dbReference type="ARBA" id="ARBA00022679"/>
    </source>
</evidence>
<dbReference type="GO" id="GO:0008146">
    <property type="term" value="F:sulfotransferase activity"/>
    <property type="evidence" value="ECO:0007669"/>
    <property type="project" value="InterPro"/>
</dbReference>
<accession>A0A9X2D5X7</accession>
<dbReference type="InterPro" id="IPR037359">
    <property type="entry name" value="NST/OST"/>
</dbReference>
<dbReference type="SUPFAM" id="SSF52540">
    <property type="entry name" value="P-loop containing nucleoside triphosphate hydrolases"/>
    <property type="match status" value="1"/>
</dbReference>
<organism evidence="3 4">
    <name type="scientific">Nocardioides bruguierae</name>
    <dbReference type="NCBI Taxonomy" id="2945102"/>
    <lineage>
        <taxon>Bacteria</taxon>
        <taxon>Bacillati</taxon>
        <taxon>Actinomycetota</taxon>
        <taxon>Actinomycetes</taxon>
        <taxon>Propionibacteriales</taxon>
        <taxon>Nocardioidaceae</taxon>
        <taxon>Nocardioides</taxon>
    </lineage>
</organism>
<dbReference type="Gene3D" id="3.40.50.300">
    <property type="entry name" value="P-loop containing nucleotide triphosphate hydrolases"/>
    <property type="match status" value="1"/>
</dbReference>
<dbReference type="AlphaFoldDB" id="A0A9X2D5X7"/>
<feature type="region of interest" description="Disordered" evidence="2">
    <location>
        <begin position="1"/>
        <end position="23"/>
    </location>
</feature>
<dbReference type="PANTHER" id="PTHR10605">
    <property type="entry name" value="HEPARAN SULFATE SULFOTRANSFERASE"/>
    <property type="match status" value="1"/>
</dbReference>
<evidence type="ECO:0000256" key="2">
    <source>
        <dbReference type="SAM" id="MobiDB-lite"/>
    </source>
</evidence>
<sequence length="303" mass="33760">MATATSNAGTTTRSSRDARDGRDLLRTSARAVRDGVGSMTAGRRALPGLLITGGQRCGTTSLYKALVQQPHLHRPVWRKGVHFFDTDFDKGVDWYRSHFPLVSTVRRSGERHGLAATCFESSPYYLFHPLAAERIKATLPEVQVVVLVRDPVERAVSAHAHERGRGYEPLDLLDALDAEESRLAGEEERLADDPTYRSHAHQHQAYRARGEYAVQLEKLAGVIGRERIHVVDSHRFFEDPAPVYTALLDALGTRTVVPTRFEQHNARRPAPIDAGLRRELEAHFAPHDEALASWLGAPASWRA</sequence>
<proteinExistence type="predicted"/>
<dbReference type="EMBL" id="JAMOIL010000007">
    <property type="protein sequence ID" value="MCM0619948.1"/>
    <property type="molecule type" value="Genomic_DNA"/>
</dbReference>
<reference evidence="3" key="1">
    <citation type="submission" date="2022-05" db="EMBL/GenBank/DDBJ databases">
        <authorList>
            <person name="Tuo L."/>
        </authorList>
    </citation>
    <scope>NUCLEOTIDE SEQUENCE</scope>
    <source>
        <strain evidence="3">BSK12Z-4</strain>
    </source>
</reference>
<evidence type="ECO:0000313" key="3">
    <source>
        <dbReference type="EMBL" id="MCM0619948.1"/>
    </source>
</evidence>
<keyword evidence="1" id="KW-0808">Transferase</keyword>
<dbReference type="Proteomes" id="UP001139485">
    <property type="component" value="Unassembled WGS sequence"/>
</dbReference>
<name>A0A9X2D5X7_9ACTN</name>
<evidence type="ECO:0000313" key="4">
    <source>
        <dbReference type="Proteomes" id="UP001139485"/>
    </source>
</evidence>